<dbReference type="RefSeq" id="WP_146512530.1">
    <property type="nucleotide sequence ID" value="NZ_SIHI01000078.1"/>
</dbReference>
<dbReference type="Proteomes" id="UP000317243">
    <property type="component" value="Unassembled WGS sequence"/>
</dbReference>
<sequence length="715" mass="81228">MNIKTTCFAIVAATFFTTHVESQEPTFKKGPGVTWRSSLAFEQNPYFVTSDGRELIYSNPPNGWSLYSLNNGKPVAALAIKMKDFNGLQKSIERCHIRYSEKLRTFLWMSGDSIKLYDVNKDQVRSIEHKLLDSIGLSEDGTKVAGHSLRNIAVYDIQTGKQQHQYRTPSNANFPEEWKVATAIGFCKKDTCVWYSNGLESYPRLDPNANVGGGDDVGIILWKLSQDGPKTYGDVVDGFDVKWTNRVREFQWKDYPIPFIRMSSLNKKPDLREFEDFQLQPLDGATKLHFGIDCVIAVHSLGGQRPMVISRIDITGPTPKLVMSGELDINSNNRLWVSPSGSYLAEVPFQNHAFRVNNVAPHQEVNIYDTRLGGKQPILEVNEKKNPPVLVFNWLSDTKVDLGSDRAVGNNPLFETVHQVATFSPGRIKPGRSLNMTRASGYGYHVGDYEVNAPPRKGVVKVPAFPNPANPNQFFNTFLTSFIPNLNLNGYYNGLNLKKKAEFDARYGIGMMDRVEYEKFIIWMLDAMGVKGEIQEPVDDLGLSDEKFQRVLKTAVPRIQEMYNEDDKLKRFIYKVYLEGPDKNRQYNRFFGKKPAQKNRKVGKNFSGDWSCKTFRVQVSQQENGSYDVTILDPDGQLIERFKDLESNGHSISISNTRGKFRFSISTEGRDWEETDNAQGNHLKFALFDKKKLTPFPHQTYVLEQAEPIPGKGFY</sequence>
<dbReference type="EMBL" id="SIHI01000078">
    <property type="protein sequence ID" value="TWT35029.1"/>
    <property type="molecule type" value="Genomic_DNA"/>
</dbReference>
<accession>A0A5C5VAZ6</accession>
<gene>
    <name evidence="1" type="ORF">KOR42_52960</name>
</gene>
<protein>
    <submittedName>
        <fullName evidence="1">Uncharacterized protein</fullName>
    </submittedName>
</protein>
<name>A0A5C5VAZ6_9PLAN</name>
<reference evidence="1 2" key="1">
    <citation type="submission" date="2019-02" db="EMBL/GenBank/DDBJ databases">
        <title>Deep-cultivation of Planctomycetes and their phenomic and genomic characterization uncovers novel biology.</title>
        <authorList>
            <person name="Wiegand S."/>
            <person name="Jogler M."/>
            <person name="Boedeker C."/>
            <person name="Pinto D."/>
            <person name="Vollmers J."/>
            <person name="Rivas-Marin E."/>
            <person name="Kohn T."/>
            <person name="Peeters S.H."/>
            <person name="Heuer A."/>
            <person name="Rast P."/>
            <person name="Oberbeckmann S."/>
            <person name="Bunk B."/>
            <person name="Jeske O."/>
            <person name="Meyerdierks A."/>
            <person name="Storesund J.E."/>
            <person name="Kallscheuer N."/>
            <person name="Luecker S."/>
            <person name="Lage O.M."/>
            <person name="Pohl T."/>
            <person name="Merkel B.J."/>
            <person name="Hornburger P."/>
            <person name="Mueller R.-W."/>
            <person name="Bruemmer F."/>
            <person name="Labrenz M."/>
            <person name="Spormann A.M."/>
            <person name="Op Den Camp H."/>
            <person name="Overmann J."/>
            <person name="Amann R."/>
            <person name="Jetten M.S.M."/>
            <person name="Mascher T."/>
            <person name="Medema M.H."/>
            <person name="Devos D.P."/>
            <person name="Kaster A.-K."/>
            <person name="Ovreas L."/>
            <person name="Rohde M."/>
            <person name="Galperin M.Y."/>
            <person name="Jogler C."/>
        </authorList>
    </citation>
    <scope>NUCLEOTIDE SEQUENCE [LARGE SCALE GENOMIC DNA]</scope>
    <source>
        <strain evidence="1 2">KOR42</strain>
    </source>
</reference>
<proteinExistence type="predicted"/>
<dbReference type="AlphaFoldDB" id="A0A5C5VAZ6"/>
<comment type="caution">
    <text evidence="1">The sequence shown here is derived from an EMBL/GenBank/DDBJ whole genome shotgun (WGS) entry which is preliminary data.</text>
</comment>
<keyword evidence="2" id="KW-1185">Reference proteome</keyword>
<organism evidence="1 2">
    <name type="scientific">Thalassoglobus neptunius</name>
    <dbReference type="NCBI Taxonomy" id="1938619"/>
    <lineage>
        <taxon>Bacteria</taxon>
        <taxon>Pseudomonadati</taxon>
        <taxon>Planctomycetota</taxon>
        <taxon>Planctomycetia</taxon>
        <taxon>Planctomycetales</taxon>
        <taxon>Planctomycetaceae</taxon>
        <taxon>Thalassoglobus</taxon>
    </lineage>
</organism>
<evidence type="ECO:0000313" key="1">
    <source>
        <dbReference type="EMBL" id="TWT35029.1"/>
    </source>
</evidence>
<evidence type="ECO:0000313" key="2">
    <source>
        <dbReference type="Proteomes" id="UP000317243"/>
    </source>
</evidence>
<dbReference type="SUPFAM" id="SSF82171">
    <property type="entry name" value="DPP6 N-terminal domain-like"/>
    <property type="match status" value="1"/>
</dbReference>